<organism evidence="1">
    <name type="scientific">marine sediment metagenome</name>
    <dbReference type="NCBI Taxonomy" id="412755"/>
    <lineage>
        <taxon>unclassified sequences</taxon>
        <taxon>metagenomes</taxon>
        <taxon>ecological metagenomes</taxon>
    </lineage>
</organism>
<reference evidence="1" key="1">
    <citation type="journal article" date="2015" name="Nature">
        <title>Complex archaea that bridge the gap between prokaryotes and eukaryotes.</title>
        <authorList>
            <person name="Spang A."/>
            <person name="Saw J.H."/>
            <person name="Jorgensen S.L."/>
            <person name="Zaremba-Niedzwiedzka K."/>
            <person name="Martijn J."/>
            <person name="Lind A.E."/>
            <person name="van Eijk R."/>
            <person name="Schleper C."/>
            <person name="Guy L."/>
            <person name="Ettema T.J."/>
        </authorList>
    </citation>
    <scope>NUCLEOTIDE SEQUENCE</scope>
</reference>
<dbReference type="AlphaFoldDB" id="A0A0F9K5D2"/>
<sequence length="82" mass="9282">MNDHIVMETGEQVPAPDRYERFGDHYAPIWEFGPGEICPQTGEVIPEGGFATVMCCGDVRPVKQLTWWERRKAARLYAEAGL</sequence>
<protein>
    <submittedName>
        <fullName evidence="1">Uncharacterized protein</fullName>
    </submittedName>
</protein>
<name>A0A0F9K5D2_9ZZZZ</name>
<dbReference type="EMBL" id="LAZR01008674">
    <property type="protein sequence ID" value="KKM77233.1"/>
    <property type="molecule type" value="Genomic_DNA"/>
</dbReference>
<gene>
    <name evidence="1" type="ORF">LCGC14_1372090</name>
</gene>
<accession>A0A0F9K5D2</accession>
<proteinExistence type="predicted"/>
<comment type="caution">
    <text evidence="1">The sequence shown here is derived from an EMBL/GenBank/DDBJ whole genome shotgun (WGS) entry which is preliminary data.</text>
</comment>
<evidence type="ECO:0000313" key="1">
    <source>
        <dbReference type="EMBL" id="KKM77233.1"/>
    </source>
</evidence>